<evidence type="ECO:0000313" key="5">
    <source>
        <dbReference type="Proteomes" id="UP000623461"/>
    </source>
</evidence>
<organism evidence="4 5">
    <name type="scientific">Terrabacter tumescens</name>
    <dbReference type="NCBI Taxonomy" id="60443"/>
    <lineage>
        <taxon>Bacteria</taxon>
        <taxon>Bacillati</taxon>
        <taxon>Actinomycetota</taxon>
        <taxon>Actinomycetes</taxon>
        <taxon>Micrococcales</taxon>
        <taxon>Intrasporangiaceae</taxon>
        <taxon>Terrabacter</taxon>
    </lineage>
</organism>
<evidence type="ECO:0000256" key="3">
    <source>
        <dbReference type="SAM" id="Phobius"/>
    </source>
</evidence>
<keyword evidence="3" id="KW-1133">Transmembrane helix</keyword>
<accession>A0ABQ2I619</accession>
<proteinExistence type="inferred from homology"/>
<dbReference type="InterPro" id="IPR048254">
    <property type="entry name" value="CDP_ALCOHOL_P_TRANSF_CS"/>
</dbReference>
<dbReference type="Pfam" id="PF01066">
    <property type="entry name" value="CDP-OH_P_transf"/>
    <property type="match status" value="1"/>
</dbReference>
<keyword evidence="3" id="KW-0812">Transmembrane</keyword>
<sequence length="278" mass="28382">MEQVRQVIPPGPLVGPVAVLTLLAVLQESSTEGLGVEGWAVGLACAAALGGLLGIGLQRAGRRHLTPADRVTLTRAVLACGVAALVAAGVSGTTVSTAVLVILASVALVLDAVDGRVARRTGTVHPFGARFDMETDAFLILVLGVHVSGSLGWWVLVTGAARYLLLLVTAAARWAPWLRGQVPARLWRKVVAAYQGIALTAVTSGVLPQALATVAVAAGLGLLVVSFGTEVSTLRRGSVTQRTYAVRPLPSPPALPSGVVTDLASAPVATALDVRALP</sequence>
<protein>
    <submittedName>
        <fullName evidence="4">Membrane protein</fullName>
    </submittedName>
</protein>
<name>A0ABQ2I619_9MICO</name>
<comment type="similarity">
    <text evidence="2">Belongs to the CDP-alcohol phosphatidyltransferase class-I family.</text>
</comment>
<dbReference type="Gene3D" id="1.20.120.1760">
    <property type="match status" value="1"/>
</dbReference>
<keyword evidence="3" id="KW-0472">Membrane</keyword>
<dbReference type="PROSITE" id="PS00379">
    <property type="entry name" value="CDP_ALCOHOL_P_TRANSF"/>
    <property type="match status" value="1"/>
</dbReference>
<keyword evidence="1 2" id="KW-0808">Transferase</keyword>
<comment type="caution">
    <text evidence="4">The sequence shown here is derived from an EMBL/GenBank/DDBJ whole genome shotgun (WGS) entry which is preliminary data.</text>
</comment>
<dbReference type="Proteomes" id="UP000623461">
    <property type="component" value="Unassembled WGS sequence"/>
</dbReference>
<feature type="transmembrane region" description="Helical" evidence="3">
    <location>
        <begin position="77"/>
        <end position="110"/>
    </location>
</feature>
<evidence type="ECO:0000256" key="2">
    <source>
        <dbReference type="RuleBase" id="RU003750"/>
    </source>
</evidence>
<evidence type="ECO:0000313" key="4">
    <source>
        <dbReference type="EMBL" id="GGM99751.1"/>
    </source>
</evidence>
<dbReference type="InterPro" id="IPR000462">
    <property type="entry name" value="CDP-OH_P_trans"/>
</dbReference>
<keyword evidence="5" id="KW-1185">Reference proteome</keyword>
<feature type="transmembrane region" description="Helical" evidence="3">
    <location>
        <begin position="7"/>
        <end position="26"/>
    </location>
</feature>
<reference evidence="5" key="1">
    <citation type="journal article" date="2019" name="Int. J. Syst. Evol. Microbiol.">
        <title>The Global Catalogue of Microorganisms (GCM) 10K type strain sequencing project: providing services to taxonomists for standard genome sequencing and annotation.</title>
        <authorList>
            <consortium name="The Broad Institute Genomics Platform"/>
            <consortium name="The Broad Institute Genome Sequencing Center for Infectious Disease"/>
            <person name="Wu L."/>
            <person name="Ma J."/>
        </authorList>
    </citation>
    <scope>NUCLEOTIDE SEQUENCE [LARGE SCALE GENOMIC DNA]</scope>
    <source>
        <strain evidence="5">JCM 1365</strain>
    </source>
</reference>
<evidence type="ECO:0000256" key="1">
    <source>
        <dbReference type="ARBA" id="ARBA00022679"/>
    </source>
</evidence>
<gene>
    <name evidence="4" type="ORF">GCM10009721_28520</name>
</gene>
<feature type="transmembrane region" description="Helical" evidence="3">
    <location>
        <begin position="38"/>
        <end position="57"/>
    </location>
</feature>
<dbReference type="InterPro" id="IPR043130">
    <property type="entry name" value="CDP-OH_PTrfase_TM_dom"/>
</dbReference>
<feature type="transmembrane region" description="Helical" evidence="3">
    <location>
        <begin position="210"/>
        <end position="228"/>
    </location>
</feature>
<dbReference type="EMBL" id="BMNZ01000005">
    <property type="protein sequence ID" value="GGM99751.1"/>
    <property type="molecule type" value="Genomic_DNA"/>
</dbReference>